<gene>
    <name evidence="5" type="primary">vapC</name>
    <name evidence="7" type="ORF">IQ241_24075</name>
</gene>
<evidence type="ECO:0000256" key="3">
    <source>
        <dbReference type="ARBA" id="ARBA00022723"/>
    </source>
</evidence>
<dbReference type="GO" id="GO:0000287">
    <property type="term" value="F:magnesium ion binding"/>
    <property type="evidence" value="ECO:0007669"/>
    <property type="project" value="UniProtKB-UniRule"/>
</dbReference>
<evidence type="ECO:0000256" key="2">
    <source>
        <dbReference type="ARBA" id="ARBA00022722"/>
    </source>
</evidence>
<dbReference type="AlphaFoldDB" id="A0A8J7AA68"/>
<keyword evidence="8" id="KW-1185">Reference proteome</keyword>
<evidence type="ECO:0000256" key="4">
    <source>
        <dbReference type="ARBA" id="ARBA00022801"/>
    </source>
</evidence>
<sequence length="143" mass="16404">MQMWDVNILINAYREENSGHEFYNQWLKKQLGAAETFLYCDWILSSFVRIVTHPKIYKTSTPPPEALEFVKTIRSQPNALGIMPGASHWQIFTQLCLSNSVKGNLIPDAYLAALAVEANALWISADEDYKIFEPTLTWQLLRP</sequence>
<dbReference type="InterPro" id="IPR002716">
    <property type="entry name" value="PIN_dom"/>
</dbReference>
<dbReference type="SUPFAM" id="SSF88723">
    <property type="entry name" value="PIN domain-like"/>
    <property type="match status" value="1"/>
</dbReference>
<dbReference type="EMBL" id="JADEXG010000102">
    <property type="protein sequence ID" value="MBE9080327.1"/>
    <property type="molecule type" value="Genomic_DNA"/>
</dbReference>
<comment type="caution">
    <text evidence="7">The sequence shown here is derived from an EMBL/GenBank/DDBJ whole genome shotgun (WGS) entry which is preliminary data.</text>
</comment>
<dbReference type="EC" id="3.1.-.-" evidence="5"/>
<dbReference type="Proteomes" id="UP000636505">
    <property type="component" value="Unassembled WGS sequence"/>
</dbReference>
<keyword evidence="4 5" id="KW-0378">Hydrolase</keyword>
<dbReference type="HAMAP" id="MF_00265">
    <property type="entry name" value="VapC_Nob1"/>
    <property type="match status" value="1"/>
</dbReference>
<keyword evidence="2 5" id="KW-0540">Nuclease</keyword>
<dbReference type="RefSeq" id="WP_193912161.1">
    <property type="nucleotide sequence ID" value="NZ_JADEXG010000102.1"/>
</dbReference>
<comment type="similarity">
    <text evidence="5">Belongs to the PINc/VapC protein family.</text>
</comment>
<keyword evidence="1 5" id="KW-1277">Toxin-antitoxin system</keyword>
<keyword evidence="5" id="KW-0460">Magnesium</keyword>
<dbReference type="InterPro" id="IPR022907">
    <property type="entry name" value="VapC_family"/>
</dbReference>
<evidence type="ECO:0000256" key="1">
    <source>
        <dbReference type="ARBA" id="ARBA00022649"/>
    </source>
</evidence>
<organism evidence="7 8">
    <name type="scientific">Vasconcelosia minhoensis LEGE 07310</name>
    <dbReference type="NCBI Taxonomy" id="915328"/>
    <lineage>
        <taxon>Bacteria</taxon>
        <taxon>Bacillati</taxon>
        <taxon>Cyanobacteriota</taxon>
        <taxon>Cyanophyceae</taxon>
        <taxon>Nodosilineales</taxon>
        <taxon>Cymatolegaceae</taxon>
        <taxon>Vasconcelosia</taxon>
        <taxon>Vasconcelosia minhoensis</taxon>
    </lineage>
</organism>
<accession>A0A8J7AA68</accession>
<dbReference type="Pfam" id="PF01850">
    <property type="entry name" value="PIN"/>
    <property type="match status" value="1"/>
</dbReference>
<evidence type="ECO:0000313" key="8">
    <source>
        <dbReference type="Proteomes" id="UP000636505"/>
    </source>
</evidence>
<dbReference type="InterPro" id="IPR006226">
    <property type="entry name" value="Mtu_PIN"/>
</dbReference>
<dbReference type="InterPro" id="IPR029060">
    <property type="entry name" value="PIN-like_dom_sf"/>
</dbReference>
<proteinExistence type="inferred from homology"/>
<evidence type="ECO:0000313" key="7">
    <source>
        <dbReference type="EMBL" id="MBE9080327.1"/>
    </source>
</evidence>
<dbReference type="GO" id="GO:0090729">
    <property type="term" value="F:toxin activity"/>
    <property type="evidence" value="ECO:0007669"/>
    <property type="project" value="UniProtKB-KW"/>
</dbReference>
<keyword evidence="3 5" id="KW-0479">Metal-binding</keyword>
<dbReference type="GO" id="GO:0045926">
    <property type="term" value="P:negative regulation of growth"/>
    <property type="evidence" value="ECO:0007669"/>
    <property type="project" value="UniProtKB-ARBA"/>
</dbReference>
<dbReference type="NCBIfam" id="TIGR00028">
    <property type="entry name" value="Mtu_PIN_fam"/>
    <property type="match status" value="1"/>
</dbReference>
<protein>
    <recommendedName>
        <fullName evidence="5">Ribonuclease VapC</fullName>
        <shortName evidence="5">RNase VapC</shortName>
        <ecNumber evidence="5">3.1.-.-</ecNumber>
    </recommendedName>
    <alternativeName>
        <fullName evidence="5">Toxin VapC</fullName>
    </alternativeName>
</protein>
<comment type="cofactor">
    <cofactor evidence="5">
        <name>Mg(2+)</name>
        <dbReference type="ChEBI" id="CHEBI:18420"/>
    </cofactor>
</comment>
<feature type="binding site" evidence="5">
    <location>
        <position position="5"/>
    </location>
    <ligand>
        <name>Mg(2+)</name>
        <dbReference type="ChEBI" id="CHEBI:18420"/>
    </ligand>
</feature>
<name>A0A8J7AA68_9CYAN</name>
<dbReference type="GO" id="GO:0016788">
    <property type="term" value="F:hydrolase activity, acting on ester bonds"/>
    <property type="evidence" value="ECO:0007669"/>
    <property type="project" value="InterPro"/>
</dbReference>
<evidence type="ECO:0000256" key="5">
    <source>
        <dbReference type="HAMAP-Rule" id="MF_00265"/>
    </source>
</evidence>
<evidence type="ECO:0000259" key="6">
    <source>
        <dbReference type="Pfam" id="PF01850"/>
    </source>
</evidence>
<reference evidence="7" key="1">
    <citation type="submission" date="2020-10" db="EMBL/GenBank/DDBJ databases">
        <authorList>
            <person name="Castelo-Branco R."/>
            <person name="Eusebio N."/>
            <person name="Adriana R."/>
            <person name="Vieira A."/>
            <person name="Brugerolle De Fraissinette N."/>
            <person name="Rezende De Castro R."/>
            <person name="Schneider M.P."/>
            <person name="Vasconcelos V."/>
            <person name="Leao P.N."/>
        </authorList>
    </citation>
    <scope>NUCLEOTIDE SEQUENCE</scope>
    <source>
        <strain evidence="7">LEGE 07310</strain>
    </source>
</reference>
<dbReference type="GO" id="GO:0004540">
    <property type="term" value="F:RNA nuclease activity"/>
    <property type="evidence" value="ECO:0007669"/>
    <property type="project" value="InterPro"/>
</dbReference>
<keyword evidence="5" id="KW-0800">Toxin</keyword>
<feature type="domain" description="PIN" evidence="6">
    <location>
        <begin position="5"/>
        <end position="130"/>
    </location>
</feature>
<comment type="function">
    <text evidence="5">Toxic component of a toxin-antitoxin (TA) system. An RNase.</text>
</comment>
<feature type="binding site" evidence="5">
    <location>
        <position position="108"/>
    </location>
    <ligand>
        <name>Mg(2+)</name>
        <dbReference type="ChEBI" id="CHEBI:18420"/>
    </ligand>
</feature>